<evidence type="ECO:0000313" key="3">
    <source>
        <dbReference type="EMBL" id="RXJ85099.1"/>
    </source>
</evidence>
<dbReference type="OrthoDB" id="5344100at2"/>
<feature type="coiled-coil region" evidence="1">
    <location>
        <begin position="35"/>
        <end position="93"/>
    </location>
</feature>
<reference evidence="3 4" key="1">
    <citation type="submission" date="2017-10" db="EMBL/GenBank/DDBJ databases">
        <title>Genomics of the genus Arcobacter.</title>
        <authorList>
            <person name="Perez-Cataluna A."/>
            <person name="Figueras M.J."/>
        </authorList>
    </citation>
    <scope>NUCLEOTIDE SEQUENCE [LARGE SCALE GENOMIC DNA]</scope>
    <source>
        <strain evidence="3 4">F26</strain>
    </source>
</reference>
<protein>
    <submittedName>
        <fullName evidence="3">Uncharacterized protein</fullName>
    </submittedName>
</protein>
<keyword evidence="1" id="KW-0175">Coiled coil</keyword>
<dbReference type="AlphaFoldDB" id="A0A4Q0ZFE4"/>
<evidence type="ECO:0000256" key="2">
    <source>
        <dbReference type="SAM" id="Phobius"/>
    </source>
</evidence>
<dbReference type="EMBL" id="PDJZ01000003">
    <property type="protein sequence ID" value="RXJ85099.1"/>
    <property type="molecule type" value="Genomic_DNA"/>
</dbReference>
<keyword evidence="2" id="KW-0812">Transmembrane</keyword>
<evidence type="ECO:0000313" key="4">
    <source>
        <dbReference type="Proteomes" id="UP000290870"/>
    </source>
</evidence>
<keyword evidence="2" id="KW-0472">Membrane</keyword>
<evidence type="ECO:0000256" key="1">
    <source>
        <dbReference type="SAM" id="Coils"/>
    </source>
</evidence>
<comment type="caution">
    <text evidence="3">The sequence shown here is derived from an EMBL/GenBank/DDBJ whole genome shotgun (WGS) entry which is preliminary data.</text>
</comment>
<dbReference type="Proteomes" id="UP000290870">
    <property type="component" value="Unassembled WGS sequence"/>
</dbReference>
<feature type="transmembrane region" description="Helical" evidence="2">
    <location>
        <begin position="12"/>
        <end position="33"/>
    </location>
</feature>
<name>A0A4Q0ZFE4_9BACT</name>
<proteinExistence type="predicted"/>
<organism evidence="3 4">
    <name type="scientific">Arcobacter cloacae</name>
    <dbReference type="NCBI Taxonomy" id="1054034"/>
    <lineage>
        <taxon>Bacteria</taxon>
        <taxon>Pseudomonadati</taxon>
        <taxon>Campylobacterota</taxon>
        <taxon>Epsilonproteobacteria</taxon>
        <taxon>Campylobacterales</taxon>
        <taxon>Arcobacteraceae</taxon>
        <taxon>Arcobacter</taxon>
    </lineage>
</organism>
<dbReference type="RefSeq" id="WP_128985961.1">
    <property type="nucleotide sequence ID" value="NZ_PDJZ01000003.1"/>
</dbReference>
<sequence length="163" mass="19261">MISVHNKFVSKVTKIVLIGLVVYTILFILFKAINYFQAKKQKENLVRDIQIQKNETDALKLRVDEVKKKIENLEKMYIQKEELETKVKEIFSRMSIFDYKINYIDARKMCVDRYIIVASVDYQDEKGLKAVEGILSYLGEIKKSESNENLYFVNYITKAREIK</sequence>
<accession>A0A4Q0ZFE4</accession>
<gene>
    <name evidence="3" type="ORF">CRU90_03845</name>
</gene>
<keyword evidence="2" id="KW-1133">Transmembrane helix</keyword>